<reference evidence="2 3" key="1">
    <citation type="submission" date="2014-04" db="EMBL/GenBank/DDBJ databases">
        <authorList>
            <person name="Sears C."/>
            <person name="Carroll K."/>
            <person name="Sack B.R."/>
            <person name="Qadri F."/>
            <person name="Myers L.L."/>
            <person name="Chung G.-T."/>
            <person name="Escheverria P."/>
            <person name="Fraser C.M."/>
            <person name="Sadzewicz L."/>
            <person name="Shefchek K.A."/>
            <person name="Tallon L."/>
            <person name="Das S.P."/>
            <person name="Daugherty S."/>
            <person name="Mongodin E.F."/>
        </authorList>
    </citation>
    <scope>NUCLEOTIDE SEQUENCE [LARGE SCALE GENOMIC DNA]</scope>
    <source>
        <strain evidence="2 3">3975 RP4</strain>
    </source>
</reference>
<dbReference type="AlphaFoldDB" id="A0A069SKY6"/>
<accession>A0A069SKY6</accession>
<evidence type="ECO:0000259" key="1">
    <source>
        <dbReference type="Pfam" id="PF04230"/>
    </source>
</evidence>
<dbReference type="InterPro" id="IPR007345">
    <property type="entry name" value="Polysacch_pyruvyl_Trfase"/>
</dbReference>
<organism evidence="2 3">
    <name type="scientific">Phocaeicola vulgatus str. 3975 RP4</name>
    <dbReference type="NCBI Taxonomy" id="1339352"/>
    <lineage>
        <taxon>Bacteria</taxon>
        <taxon>Pseudomonadati</taxon>
        <taxon>Bacteroidota</taxon>
        <taxon>Bacteroidia</taxon>
        <taxon>Bacteroidales</taxon>
        <taxon>Bacteroidaceae</taxon>
        <taxon>Phocaeicola</taxon>
    </lineage>
</organism>
<dbReference type="GO" id="GO:0016740">
    <property type="term" value="F:transferase activity"/>
    <property type="evidence" value="ECO:0007669"/>
    <property type="project" value="UniProtKB-KW"/>
</dbReference>
<keyword evidence="2" id="KW-0808">Transferase</keyword>
<feature type="domain" description="Polysaccharide pyruvyl transferase" evidence="1">
    <location>
        <begin position="13"/>
        <end position="296"/>
    </location>
</feature>
<comment type="caution">
    <text evidence="2">The sequence shown here is derived from an EMBL/GenBank/DDBJ whole genome shotgun (WGS) entry which is preliminary data.</text>
</comment>
<dbReference type="PATRIC" id="fig|1339352.3.peg.860"/>
<dbReference type="RefSeq" id="WP_008670936.1">
    <property type="nucleotide sequence ID" value="NZ_JNHM01000012.1"/>
</dbReference>
<sequence>MKVAILSMQEVKNYGSFLQAFSLKKTIESLGNTCEFINIIPGEQLGNYKISKFHKIKLLIQRLWGRDFIRRLSSIYIFQTRFSKEFLPYLGVESERNIRHYDVIVIGSDEVFNCAQKTWFGFSRQLFGEGLNADKIITYAASFGATTVDKLQELGIKKIVGRLLGNISVISVRDANSSITVKTLIGKVPVMHLDPVLIFNYDLFMPSNVTLKNYMIVYTYPGRITDKQEIQSIKDFAKSHRLKLISIGHYFSWCDDVVIPSPFEVLAYFKNASYIVTDTFHGSVFSIKYNKAFCTIIRNMNNQKLSYLLKQFHLESRIINDIDKLDSILTTPIDYKEINEYIAKETRCSIEYLKTNICK</sequence>
<proteinExistence type="predicted"/>
<name>A0A069SKY6_PHOVU</name>
<dbReference type="Pfam" id="PF04230">
    <property type="entry name" value="PS_pyruv_trans"/>
    <property type="match status" value="1"/>
</dbReference>
<evidence type="ECO:0000313" key="2">
    <source>
        <dbReference type="EMBL" id="KDS55594.1"/>
    </source>
</evidence>
<protein>
    <submittedName>
        <fullName evidence="2">Polysaccharide pyruvyl transferase family protein</fullName>
    </submittedName>
</protein>
<gene>
    <name evidence="2" type="ORF">M099_0891</name>
</gene>
<dbReference type="EMBL" id="JNHM01000012">
    <property type="protein sequence ID" value="KDS55594.1"/>
    <property type="molecule type" value="Genomic_DNA"/>
</dbReference>
<dbReference type="Proteomes" id="UP000027661">
    <property type="component" value="Unassembled WGS sequence"/>
</dbReference>
<evidence type="ECO:0000313" key="3">
    <source>
        <dbReference type="Proteomes" id="UP000027661"/>
    </source>
</evidence>